<proteinExistence type="predicted"/>
<dbReference type="InterPro" id="IPR050708">
    <property type="entry name" value="T6SS_VgrG/RHS"/>
</dbReference>
<feature type="signal peptide" evidence="2">
    <location>
        <begin position="1"/>
        <end position="37"/>
    </location>
</feature>
<comment type="caution">
    <text evidence="4">The sequence shown here is derived from an EMBL/GenBank/DDBJ whole genome shotgun (WGS) entry which is preliminary data.</text>
</comment>
<dbReference type="InterPro" id="IPR031325">
    <property type="entry name" value="RHS_repeat"/>
</dbReference>
<evidence type="ECO:0000256" key="2">
    <source>
        <dbReference type="SAM" id="SignalP"/>
    </source>
</evidence>
<dbReference type="SUPFAM" id="SSF51294">
    <property type="entry name" value="Hedgehog/intein (Hint) domain"/>
    <property type="match status" value="1"/>
</dbReference>
<evidence type="ECO:0000313" key="4">
    <source>
        <dbReference type="EMBL" id="RPE36096.1"/>
    </source>
</evidence>
<feature type="chain" id="PRO_5018072890" evidence="2">
    <location>
        <begin position="38"/>
        <end position="2410"/>
    </location>
</feature>
<dbReference type="Pfam" id="PF05593">
    <property type="entry name" value="RHS_repeat"/>
    <property type="match status" value="2"/>
</dbReference>
<protein>
    <submittedName>
        <fullName evidence="4">Intein/RHS repeat-associated protein</fullName>
    </submittedName>
</protein>
<accession>A0A3N4RT85</accession>
<dbReference type="InterPro" id="IPR003587">
    <property type="entry name" value="Hint_dom_N"/>
</dbReference>
<evidence type="ECO:0000313" key="5">
    <source>
        <dbReference type="Proteomes" id="UP000266906"/>
    </source>
</evidence>
<dbReference type="EMBL" id="RKQG01000001">
    <property type="protein sequence ID" value="RPE36096.1"/>
    <property type="molecule type" value="Genomic_DNA"/>
</dbReference>
<sequence>MKSWRRSARTRPLRSRISLVVAVALVGQAVLTAGAQAAPLLAAPAAPAAPAPGLGHPVKVTEAPRRAAERLTPAAPYEATATTFPAKGNGRVALGTSKARAAFGGPVWAEGVADGAAGYTGPSSVDVQVLDHRAALAAGVSGLLAEVTPVGGGRGKARIGVDYQAFAQAYGGDYASRLHLVAMPACALTTPEVPDCRVQTPLETDRDPAAGALSAVVPLSAATGAAQPQTPDVRQASFTAAAPAAAPAAFAGTMLIAATSGVSSGDGGGDGGQYGATSLSPSGSWAAGSASGSFTYSYPISLPPAASELTPKIQLSYDSGSVDGKTASTQAQSSWIGEGWAMADSYVEQTFVSCSGSPEGITQPAAKSTGDTCYDGPLLTVSLNGSSTSLIWDAGKSTWKTSDDAGAVVTHVTGSNNGSGTFNTDYWTLTDRSGTVYSFGRNQLPGWSSGKAVTNSVDSEPVYSANPGDPCYNATFANAVCTTAYRWHLDYVKDLHGNAMSYWYKQDTNYYGRNNGATMTPYVRDSHLDRIDYGFTDGNAYGTVADRVSFTTGDRCVTGTCQPLNAANAANWPDVPFDLVCAQGATCTSTSPGFFSTVRLTGIATSQWNGSAYAPVDTWALAQSIPTTGTYNTSTLWLDSITHTGKDTSAGGPEVPLPPVTFHGAMMANRVDYTTGNGSGLGPLNRYRIDRITTETGSAIGVEYTLPDACTPAGIQGLDPATNTSSCYPVNWTPKFMADPYTDWFNKYVVKSVSQSDPSGGSAGLYTAYTYKGGGAWHHDDNEVVKAKYRTWGQWRGYGDVQTRTGQGADPLTLSESWFYRGMDGDWLSPTSTRTVNLADSQGGTHRDSDQLSGSLLESAAYTYDGGPVDHSSINSYWVSAPTASRTRTGLPPLTANATGKVETWTRQAVSGGWRTTETDTSYDTDAASPTFGLPLYNYDHGDLALAGTAKSQESCDRTAYAPANTALNLSGLPAESETDAKPCAGANPGGASAPTDAQLNKLTAPTGLNRATDVVTATRTFYDNPTMAATWPQPTAPAWPQAAPTKGDQSVLQVADGYSGGAFTYRTKGSTLTDSFGKPSKIYDGAGHATTTGYTRTSYLTTTGLTVTNALGQSQVTTLDPMRGLSLSTTDMNGITTTAKADGLGRTVAVWRAGRPTSAPADELYDYAFPAVGSNAPPVVTTKALNESSGYSVSTVLLDSLLRTRQTQNQAVTTAAGRIVSDTFYDSHGWAYKTNSNYWDKSSDPNGTLVSAADNAVDQQTLTSYDGLGRPTVVTSLYEQAVRSTGYSQYLGDRVISVPPTGGTAGATVTDALDHTTEVDQYTTAPTVTTAVTGGFTTATVTGGTTSATKHTYDALGRPSQVVDALGNTWTTRYDFLGQTVSTTDPDSGSTPAGSPMLYDKVGNLLQISDSTGNTASFTYDALNRQTARYDVPLSAQSGATPVATWGYDNSNNAVPGMVNAKGRLTTVTSNTPAGAFVTQAQGFTARGASTGEDYTVPGSNDLAGKYSYRHSYSPTVGLPKSDLIPAAGGMPLEVLTTGYAGYRGLDKPATLGGTNGYTQSTAYTALGQVAATTVGAAASPAGVNYDYDPHTGALDLRRIGNTSVSTTPYDATSYTYDPAGNVTAQSSVRNGAATETQCYTYDPLDRLSQAWTTAGAAGTCATRPTAQNVATTVGDGVSGAAYWTSWTFDVLGQPKSQVQHALSPVSADTTTTYAYGGSATGCANAGTGAHTLASTSTTGNTTATGAYCYNSLGATTSRPTSAGQQSLTWDKQGKLQTATTNGATSTYYYGAGGDVIERVDPGTITVFLPDQQITLNTTTSAKGNTRTYSLPGGGQAVLTNTAVSFLFGDQHSTGAVSLDANGKNPAWKQYTPYGTPRGSAPGSSWLDKNGFLGDPVSTNAELTTIGARQYDTALGRFISLDPVLEGDPQQQNGYTYAADNPVTHSDPTGLRLACGGVGSDIPCPTAQPGAPAESCAISGACQPAKPKPPAKPDPVATEIINKIPKDRLDQFRKDLQFYMERDPKGWNDPNGHTYGPLMVRFRHALLGDVTLSELWDAAKGEVASLAVSLIGAALCPESAGAGCLVMVGAVAGMAGQCVDDCTDVTKLALNAVIGGVMAYGAGKIAGFEPSGCSFSGDTLVLMADGSLKPIADIKDGDEVEAADPDTGEDGGGHQVTATWLNHDQDLVDLQVQLADGSSGTLHTTSNHPFRDATTGTWTPAGELPVGDTLVTPSGDRIRVTAVTPLQGEADMHNLTVADLHTYYVVAGGTPVLVHNICPPTKIVLGVDGPALADLMDPMNAEPGQIWFHHFSDGFGGAGELGDYTDFFNHFRASLEPSSTTKLVFDLTDVDGGTAGARAWAETVSASDLASNPSHDFTAWELAQIMKSPKSVRDRVEWRGGSDPFADLP</sequence>
<dbReference type="Gene3D" id="2.180.10.10">
    <property type="entry name" value="RHS repeat-associated core"/>
    <property type="match status" value="1"/>
</dbReference>
<dbReference type="InterPro" id="IPR022385">
    <property type="entry name" value="Rhs_assc_core"/>
</dbReference>
<dbReference type="CDD" id="cd00081">
    <property type="entry name" value="Hint"/>
    <property type="match status" value="1"/>
</dbReference>
<dbReference type="RefSeq" id="WP_123819252.1">
    <property type="nucleotide sequence ID" value="NZ_RKQG01000001.1"/>
</dbReference>
<feature type="region of interest" description="Disordered" evidence="1">
    <location>
        <begin position="2201"/>
        <end position="2222"/>
    </location>
</feature>
<evidence type="ECO:0000259" key="3">
    <source>
        <dbReference type="SMART" id="SM00306"/>
    </source>
</evidence>
<feature type="domain" description="Hint" evidence="3">
    <location>
        <begin position="2133"/>
        <end position="2235"/>
    </location>
</feature>
<dbReference type="NCBIfam" id="TIGR03696">
    <property type="entry name" value="Rhs_assc_core"/>
    <property type="match status" value="1"/>
</dbReference>
<dbReference type="NCBIfam" id="TIGR01643">
    <property type="entry name" value="YD_repeat_2x"/>
    <property type="match status" value="1"/>
</dbReference>
<keyword evidence="5" id="KW-1185">Reference proteome</keyword>
<feature type="region of interest" description="Disordered" evidence="1">
    <location>
        <begin position="975"/>
        <end position="995"/>
    </location>
</feature>
<dbReference type="Pfam" id="PF07591">
    <property type="entry name" value="PT-HINT"/>
    <property type="match status" value="1"/>
</dbReference>
<gene>
    <name evidence="4" type="ORF">EDD38_4463</name>
</gene>
<dbReference type="PANTHER" id="PTHR32305">
    <property type="match status" value="1"/>
</dbReference>
<feature type="compositionally biased region" description="Polar residues" evidence="1">
    <location>
        <begin position="2201"/>
        <end position="2219"/>
    </location>
</feature>
<name>A0A3N4RT85_9ACTN</name>
<dbReference type="Gene3D" id="2.170.16.10">
    <property type="entry name" value="Hedgehog/Intein (Hint) domain"/>
    <property type="match status" value="1"/>
</dbReference>
<keyword evidence="2" id="KW-0732">Signal</keyword>
<reference evidence="4 5" key="1">
    <citation type="submission" date="2018-11" db="EMBL/GenBank/DDBJ databases">
        <title>Sequencing the genomes of 1000 actinobacteria strains.</title>
        <authorList>
            <person name="Klenk H.-P."/>
        </authorList>
    </citation>
    <scope>NUCLEOTIDE SEQUENCE [LARGE SCALE GENOMIC DNA]</scope>
    <source>
        <strain evidence="4 5">DSM 44781</strain>
    </source>
</reference>
<dbReference type="SMART" id="SM00306">
    <property type="entry name" value="HintN"/>
    <property type="match status" value="1"/>
</dbReference>
<organism evidence="4 5">
    <name type="scientific">Kitasatospora cineracea</name>
    <dbReference type="NCBI Taxonomy" id="88074"/>
    <lineage>
        <taxon>Bacteria</taxon>
        <taxon>Bacillati</taxon>
        <taxon>Actinomycetota</taxon>
        <taxon>Actinomycetes</taxon>
        <taxon>Kitasatosporales</taxon>
        <taxon>Streptomycetaceae</taxon>
        <taxon>Kitasatospora</taxon>
    </lineage>
</organism>
<dbReference type="InterPro" id="IPR036844">
    <property type="entry name" value="Hint_dom_sf"/>
</dbReference>
<evidence type="ECO:0000256" key="1">
    <source>
        <dbReference type="SAM" id="MobiDB-lite"/>
    </source>
</evidence>
<dbReference type="Proteomes" id="UP000266906">
    <property type="component" value="Unassembled WGS sequence"/>
</dbReference>
<dbReference type="PANTHER" id="PTHR32305:SF17">
    <property type="entry name" value="TRNA NUCLEASE WAPA"/>
    <property type="match status" value="1"/>
</dbReference>
<dbReference type="InterPro" id="IPR006530">
    <property type="entry name" value="YD"/>
</dbReference>